<gene>
    <name evidence="2" type="ORF">AVEN_67283_1</name>
</gene>
<evidence type="ECO:0000256" key="1">
    <source>
        <dbReference type="SAM" id="MobiDB-lite"/>
    </source>
</evidence>
<feature type="compositionally biased region" description="Polar residues" evidence="1">
    <location>
        <begin position="78"/>
        <end position="93"/>
    </location>
</feature>
<sequence length="103" mass="11303">MIKDVAWMDSHYITRIRKQERGRIGLVVRSRPQDRKAADSKPDSTEDPPCMHAKSYAVAKRPPVGVARKFGAGVPDEASSSSSDRGPSLNSPRVASKRDVNLT</sequence>
<dbReference type="AlphaFoldDB" id="A0A4Y2I4Q0"/>
<organism evidence="2 3">
    <name type="scientific">Araneus ventricosus</name>
    <name type="common">Orbweaver spider</name>
    <name type="synonym">Epeira ventricosa</name>
    <dbReference type="NCBI Taxonomy" id="182803"/>
    <lineage>
        <taxon>Eukaryota</taxon>
        <taxon>Metazoa</taxon>
        <taxon>Ecdysozoa</taxon>
        <taxon>Arthropoda</taxon>
        <taxon>Chelicerata</taxon>
        <taxon>Arachnida</taxon>
        <taxon>Araneae</taxon>
        <taxon>Araneomorphae</taxon>
        <taxon>Entelegynae</taxon>
        <taxon>Araneoidea</taxon>
        <taxon>Araneidae</taxon>
        <taxon>Araneus</taxon>
    </lineage>
</organism>
<evidence type="ECO:0000313" key="3">
    <source>
        <dbReference type="Proteomes" id="UP000499080"/>
    </source>
</evidence>
<feature type="region of interest" description="Disordered" evidence="1">
    <location>
        <begin position="24"/>
        <end position="103"/>
    </location>
</feature>
<name>A0A4Y2I4Q0_ARAVE</name>
<protein>
    <submittedName>
        <fullName evidence="2">Uncharacterized protein</fullName>
    </submittedName>
</protein>
<feature type="compositionally biased region" description="Basic and acidic residues" evidence="1">
    <location>
        <begin position="31"/>
        <end position="44"/>
    </location>
</feature>
<evidence type="ECO:0000313" key="2">
    <source>
        <dbReference type="EMBL" id="GBM72703.1"/>
    </source>
</evidence>
<dbReference type="EMBL" id="BGPR01002394">
    <property type="protein sequence ID" value="GBM72703.1"/>
    <property type="molecule type" value="Genomic_DNA"/>
</dbReference>
<reference evidence="2 3" key="1">
    <citation type="journal article" date="2019" name="Sci. Rep.">
        <title>Orb-weaving spider Araneus ventricosus genome elucidates the spidroin gene catalogue.</title>
        <authorList>
            <person name="Kono N."/>
            <person name="Nakamura H."/>
            <person name="Ohtoshi R."/>
            <person name="Moran D.A.P."/>
            <person name="Shinohara A."/>
            <person name="Yoshida Y."/>
            <person name="Fujiwara M."/>
            <person name="Mori M."/>
            <person name="Tomita M."/>
            <person name="Arakawa K."/>
        </authorList>
    </citation>
    <scope>NUCLEOTIDE SEQUENCE [LARGE SCALE GENOMIC DNA]</scope>
</reference>
<proteinExistence type="predicted"/>
<comment type="caution">
    <text evidence="2">The sequence shown here is derived from an EMBL/GenBank/DDBJ whole genome shotgun (WGS) entry which is preliminary data.</text>
</comment>
<dbReference type="Proteomes" id="UP000499080">
    <property type="component" value="Unassembled WGS sequence"/>
</dbReference>
<accession>A0A4Y2I4Q0</accession>
<keyword evidence="3" id="KW-1185">Reference proteome</keyword>